<keyword evidence="1" id="KW-0812">Transmembrane</keyword>
<feature type="transmembrane region" description="Helical" evidence="1">
    <location>
        <begin position="224"/>
        <end position="247"/>
    </location>
</feature>
<reference evidence="2 3" key="1">
    <citation type="submission" date="2015-12" db="EMBL/GenBank/DDBJ databases">
        <title>Draft genome sequence of Moniliophthora roreri, the causal agent of frosty pod rot of cacao.</title>
        <authorList>
            <person name="Aime M.C."/>
            <person name="Diaz-Valderrama J.R."/>
            <person name="Kijpornyongpan T."/>
            <person name="Phillips-Mora W."/>
        </authorList>
    </citation>
    <scope>NUCLEOTIDE SEQUENCE [LARGE SCALE GENOMIC DNA]</scope>
    <source>
        <strain evidence="2 3">MCA 2952</strain>
    </source>
</reference>
<evidence type="ECO:0000256" key="1">
    <source>
        <dbReference type="SAM" id="Phobius"/>
    </source>
</evidence>
<sequence>MGAELDVSSLFNVKSVLAKPIATVGPFCCLVGDELSSSSVTDEVLYNRILCSTLWAAVALPLDPPKRDQQEVAHHMDYVSVCDGDYYIVYPFFTYLGPSQAKAGITGAINIGYVVTNCIADSVLIYRLYAICGSRRRAVAFPIVASVVTNAFGLATAIMKVLSIKINTLEFVMKTVNYYLGYYAANAAVNGMLTLMIAGRIWWAARDARRGTSSHSSISKEFKTVIAMVLESGIVYPTVLIINVALIGNGSQLDIIVDLGPAVTLVAGIAPTFVILWPYITGYVQEGQLENKSVSFHLESTQVKETNEDKS</sequence>
<dbReference type="Proteomes" id="UP000054988">
    <property type="component" value="Unassembled WGS sequence"/>
</dbReference>
<keyword evidence="1" id="KW-0472">Membrane</keyword>
<keyword evidence="1" id="KW-1133">Transmembrane helix</keyword>
<protein>
    <submittedName>
        <fullName evidence="2">Uncharacterized protein</fullName>
    </submittedName>
</protein>
<dbReference type="EMBL" id="LATX01001790">
    <property type="protein sequence ID" value="KTB38003.1"/>
    <property type="molecule type" value="Genomic_DNA"/>
</dbReference>
<evidence type="ECO:0000313" key="2">
    <source>
        <dbReference type="EMBL" id="KTB38003.1"/>
    </source>
</evidence>
<evidence type="ECO:0000313" key="3">
    <source>
        <dbReference type="Proteomes" id="UP000054988"/>
    </source>
</evidence>
<comment type="caution">
    <text evidence="2">The sequence shown here is derived from an EMBL/GenBank/DDBJ whole genome shotgun (WGS) entry which is preliminary data.</text>
</comment>
<dbReference type="AlphaFoldDB" id="A0A0W0FNT3"/>
<accession>A0A0W0FNT3</accession>
<name>A0A0W0FNT3_MONRR</name>
<feature type="transmembrane region" description="Helical" evidence="1">
    <location>
        <begin position="179"/>
        <end position="203"/>
    </location>
</feature>
<feature type="transmembrane region" description="Helical" evidence="1">
    <location>
        <begin position="259"/>
        <end position="280"/>
    </location>
</feature>
<organism evidence="2 3">
    <name type="scientific">Moniliophthora roreri</name>
    <name type="common">Frosty pod rot fungus</name>
    <name type="synonym">Monilia roreri</name>
    <dbReference type="NCBI Taxonomy" id="221103"/>
    <lineage>
        <taxon>Eukaryota</taxon>
        <taxon>Fungi</taxon>
        <taxon>Dikarya</taxon>
        <taxon>Basidiomycota</taxon>
        <taxon>Agaricomycotina</taxon>
        <taxon>Agaricomycetes</taxon>
        <taxon>Agaricomycetidae</taxon>
        <taxon>Agaricales</taxon>
        <taxon>Marasmiineae</taxon>
        <taxon>Marasmiaceae</taxon>
        <taxon>Moniliophthora</taxon>
    </lineage>
</organism>
<proteinExistence type="predicted"/>
<feature type="transmembrane region" description="Helical" evidence="1">
    <location>
        <begin position="138"/>
        <end position="159"/>
    </location>
</feature>
<gene>
    <name evidence="2" type="ORF">WG66_9412</name>
</gene>